<dbReference type="Gene3D" id="3.40.50.10900">
    <property type="entry name" value="PAC-like subunit"/>
    <property type="match status" value="1"/>
</dbReference>
<dbReference type="EMBL" id="DVLP01000104">
    <property type="protein sequence ID" value="HIT74661.1"/>
    <property type="molecule type" value="Genomic_DNA"/>
</dbReference>
<reference evidence="1" key="1">
    <citation type="submission" date="2020-10" db="EMBL/GenBank/DDBJ databases">
        <authorList>
            <person name="Gilroy R."/>
        </authorList>
    </citation>
    <scope>NUCLEOTIDE SEQUENCE</scope>
    <source>
        <strain evidence="1">ChiGjej1B1-24693</strain>
    </source>
</reference>
<dbReference type="Proteomes" id="UP000886842">
    <property type="component" value="Unassembled WGS sequence"/>
</dbReference>
<accession>A0A9D1GW88</accession>
<dbReference type="AlphaFoldDB" id="A0A9D1GW88"/>
<dbReference type="Pfam" id="PF09754">
    <property type="entry name" value="PAC2"/>
    <property type="match status" value="1"/>
</dbReference>
<dbReference type="SUPFAM" id="SSF159659">
    <property type="entry name" value="Cgl1923-like"/>
    <property type="match status" value="1"/>
</dbReference>
<evidence type="ECO:0000313" key="2">
    <source>
        <dbReference type="Proteomes" id="UP000886842"/>
    </source>
</evidence>
<gene>
    <name evidence="1" type="ORF">IAA98_03665</name>
</gene>
<feature type="non-terminal residue" evidence="1">
    <location>
        <position position="213"/>
    </location>
</feature>
<reference evidence="1" key="2">
    <citation type="journal article" date="2021" name="PeerJ">
        <title>Extensive microbial diversity within the chicken gut microbiome revealed by metagenomics and culture.</title>
        <authorList>
            <person name="Gilroy R."/>
            <person name="Ravi A."/>
            <person name="Getino M."/>
            <person name="Pursley I."/>
            <person name="Horton D.L."/>
            <person name="Alikhan N.F."/>
            <person name="Baker D."/>
            <person name="Gharbi K."/>
            <person name="Hall N."/>
            <person name="Watson M."/>
            <person name="Adriaenssens E.M."/>
            <person name="Foster-Nyarko E."/>
            <person name="Jarju S."/>
            <person name="Secka A."/>
            <person name="Antonio M."/>
            <person name="Oren A."/>
            <person name="Chaudhuri R.R."/>
            <person name="La Ragione R."/>
            <person name="Hildebrand F."/>
            <person name="Pallen M.J."/>
        </authorList>
    </citation>
    <scope>NUCLEOTIDE SEQUENCE</scope>
    <source>
        <strain evidence="1">ChiGjej1B1-24693</strain>
    </source>
</reference>
<comment type="caution">
    <text evidence="1">The sequence shown here is derived from an EMBL/GenBank/DDBJ whole genome shotgun (WGS) entry which is preliminary data.</text>
</comment>
<protein>
    <submittedName>
        <fullName evidence="1">PAC2 family protein</fullName>
    </submittedName>
</protein>
<sequence length="213" mass="23066">MVGGRKVDLRDLVDPVVVVAFAGWNDAGLAATSALAQLEELSEADELFALDPDEFYDFQVNRPQVSRPGPTETEITWPSTSILTGRIGERDLVLITGPEPNLRWRSFSSQLVSALRTAQPTLVVMLGALLADTPHTRPIPISGSTSDLCLAEDWGLDLSTYEGPTGILGVLAHDCHRAGLRTVSFWAAVPHYVSQTPCPKATVALLHRIEDVL</sequence>
<dbReference type="InterPro" id="IPR038389">
    <property type="entry name" value="PSMG2_sf"/>
</dbReference>
<proteinExistence type="predicted"/>
<organism evidence="1 2">
    <name type="scientific">Candidatus Avipropionibacterium avicola</name>
    <dbReference type="NCBI Taxonomy" id="2840701"/>
    <lineage>
        <taxon>Bacteria</taxon>
        <taxon>Bacillati</taxon>
        <taxon>Actinomycetota</taxon>
        <taxon>Actinomycetes</taxon>
        <taxon>Propionibacteriales</taxon>
        <taxon>Propionibacteriaceae</taxon>
        <taxon>Propionibacteriaceae incertae sedis</taxon>
        <taxon>Candidatus Avipropionibacterium</taxon>
    </lineage>
</organism>
<dbReference type="InterPro" id="IPR019151">
    <property type="entry name" value="Proteasome_assmbl_chaperone_2"/>
</dbReference>
<name>A0A9D1GW88_9ACTN</name>
<evidence type="ECO:0000313" key="1">
    <source>
        <dbReference type="EMBL" id="HIT74661.1"/>
    </source>
</evidence>